<sequence>MKIPCLILIRWRLWPLWVGSIFLPFASFSWVFAQEAPSNPPFRIEFKEKPQKAQSLTHAQIPASPSRPFVVFGMDLNQFLATMAQRAHLNYTPRPDITGWVEGSYWQTDALAMAQEAARAHGYVVRVEAGNLCVDRYGAFAETPKPEISLPPTLPRPSEGAPIIPRSEAKGEAASSSSDKHDIKKKTELAASQKSSSQGLPAVSANSRSSAKQKDVSVKKEEQKKPSPKEKKQTKASKEPKKPRWIPVLYNGRIYYLPARK</sequence>
<feature type="compositionally biased region" description="Basic and acidic residues" evidence="1">
    <location>
        <begin position="212"/>
        <end position="242"/>
    </location>
</feature>
<accession>A0A8J2FUY3</accession>
<evidence type="ECO:0000313" key="3">
    <source>
        <dbReference type="Proteomes" id="UP000663859"/>
    </source>
</evidence>
<protein>
    <submittedName>
        <fullName evidence="2">Uncharacterized protein</fullName>
    </submittedName>
</protein>
<dbReference type="AlphaFoldDB" id="A0A8J2FUY3"/>
<proteinExistence type="predicted"/>
<keyword evidence="3" id="KW-1185">Reference proteome</keyword>
<feature type="compositionally biased region" description="Basic and acidic residues" evidence="1">
    <location>
        <begin position="178"/>
        <end position="188"/>
    </location>
</feature>
<evidence type="ECO:0000256" key="1">
    <source>
        <dbReference type="SAM" id="MobiDB-lite"/>
    </source>
</evidence>
<dbReference type="RefSeq" id="WP_174582605.1">
    <property type="nucleotide sequence ID" value="NZ_CAJNOB010000070.1"/>
</dbReference>
<organism evidence="2 3">
    <name type="scientific">Candidatus Methylacidithermus pantelleriae</name>
    <dbReference type="NCBI Taxonomy" id="2744239"/>
    <lineage>
        <taxon>Bacteria</taxon>
        <taxon>Pseudomonadati</taxon>
        <taxon>Verrucomicrobiota</taxon>
        <taxon>Methylacidiphilae</taxon>
        <taxon>Methylacidiphilales</taxon>
        <taxon>Methylacidiphilaceae</taxon>
        <taxon>Candidatus Methylacidithermus</taxon>
    </lineage>
</organism>
<name>A0A8J2FUY3_9BACT</name>
<feature type="compositionally biased region" description="Polar residues" evidence="1">
    <location>
        <begin position="190"/>
        <end position="210"/>
    </location>
</feature>
<evidence type="ECO:0000313" key="2">
    <source>
        <dbReference type="EMBL" id="CAF0705046.1"/>
    </source>
</evidence>
<comment type="caution">
    <text evidence="2">The sequence shown here is derived from an EMBL/GenBank/DDBJ whole genome shotgun (WGS) entry which is preliminary data.</text>
</comment>
<dbReference type="EMBL" id="CAJNOB010000070">
    <property type="protein sequence ID" value="CAF0705046.1"/>
    <property type="molecule type" value="Genomic_DNA"/>
</dbReference>
<reference evidence="2" key="1">
    <citation type="submission" date="2021-02" db="EMBL/GenBank/DDBJ databases">
        <authorList>
            <person name="Cremers G."/>
            <person name="Picone N."/>
        </authorList>
    </citation>
    <scope>NUCLEOTIDE SEQUENCE</scope>
    <source>
        <strain evidence="2">PQ17</strain>
    </source>
</reference>
<feature type="region of interest" description="Disordered" evidence="1">
    <location>
        <begin position="144"/>
        <end position="244"/>
    </location>
</feature>
<gene>
    <name evidence="2" type="ORF">MPNT_80083</name>
</gene>
<dbReference type="Proteomes" id="UP000663859">
    <property type="component" value="Unassembled WGS sequence"/>
</dbReference>